<dbReference type="GO" id="GO:0005764">
    <property type="term" value="C:lysosome"/>
    <property type="evidence" value="ECO:0007669"/>
    <property type="project" value="TreeGrafter"/>
</dbReference>
<dbReference type="AlphaFoldDB" id="A0A8J2KUP0"/>
<dbReference type="Pfam" id="PF02089">
    <property type="entry name" value="Palm_thioest"/>
    <property type="match status" value="1"/>
</dbReference>
<comment type="caution">
    <text evidence="6">The sequence shown here is derived from an EMBL/GenBank/DDBJ whole genome shotgun (WGS) entry which is preliminary data.</text>
</comment>
<dbReference type="PANTHER" id="PTHR11247:SF27">
    <property type="entry name" value="LYSOSOMAL THIOESTERASE PPT2"/>
    <property type="match status" value="1"/>
</dbReference>
<evidence type="ECO:0000256" key="1">
    <source>
        <dbReference type="ARBA" id="ARBA00022729"/>
    </source>
</evidence>
<feature type="non-terminal residue" evidence="6">
    <location>
        <position position="1"/>
    </location>
</feature>
<comment type="catalytic activity">
    <reaction evidence="5">
        <text>S-hexadecanoyl-N-acetylcysteamine + H2O = N-acetylcysteamine + hexadecanoate + H(+)</text>
        <dbReference type="Rhea" id="RHEA:84099"/>
        <dbReference type="ChEBI" id="CHEBI:7896"/>
        <dbReference type="ChEBI" id="CHEBI:15377"/>
        <dbReference type="ChEBI" id="CHEBI:15378"/>
        <dbReference type="ChEBI" id="CHEBI:74410"/>
        <dbReference type="ChEBI" id="CHEBI:233601"/>
    </reaction>
</comment>
<evidence type="ECO:0000256" key="2">
    <source>
        <dbReference type="ARBA" id="ARBA00022801"/>
    </source>
</evidence>
<accession>A0A8J2KUP0</accession>
<dbReference type="GO" id="GO:0016790">
    <property type="term" value="F:thiolester hydrolase activity"/>
    <property type="evidence" value="ECO:0007669"/>
    <property type="project" value="TreeGrafter"/>
</dbReference>
<sequence length="153" mass="17668">DFLHVYFPNYVKETAYEFLYSEGGQLVSVGNYWRDPHHLPLFFNYSTFLARVDNVVDTPNATQFKENFLKLKKLILIGGPNDGIICPWQSSHFGFFDENEDVVEMKLRNIYTDDTFGLRSLDLSGRITTVTVPGIKHPEWHTNTSVIDNHILP</sequence>
<dbReference type="OrthoDB" id="155976at2759"/>
<gene>
    <name evidence="6" type="ORF">AFUS01_LOCUS32074</name>
</gene>
<evidence type="ECO:0000313" key="7">
    <source>
        <dbReference type="Proteomes" id="UP000708208"/>
    </source>
</evidence>
<keyword evidence="7" id="KW-1185">Reference proteome</keyword>
<evidence type="ECO:0000313" key="6">
    <source>
        <dbReference type="EMBL" id="CAG7821760.1"/>
    </source>
</evidence>
<keyword evidence="1" id="KW-0732">Signal</keyword>
<keyword evidence="3" id="KW-0325">Glycoprotein</keyword>
<evidence type="ECO:0000256" key="4">
    <source>
        <dbReference type="ARBA" id="ARBA00038848"/>
    </source>
</evidence>
<dbReference type="PANTHER" id="PTHR11247">
    <property type="entry name" value="PALMITOYL-PROTEIN THIOESTERASE/DOLICHYLDIPHOSPHATASE 1"/>
    <property type="match status" value="1"/>
</dbReference>
<protein>
    <recommendedName>
        <fullName evidence="4">palmitoyl-CoA hydrolase</fullName>
        <ecNumber evidence="4">3.1.2.2</ecNumber>
    </recommendedName>
</protein>
<dbReference type="EMBL" id="CAJVCH010520106">
    <property type="protein sequence ID" value="CAG7821760.1"/>
    <property type="molecule type" value="Genomic_DNA"/>
</dbReference>
<dbReference type="Proteomes" id="UP000708208">
    <property type="component" value="Unassembled WGS sequence"/>
</dbReference>
<keyword evidence="2" id="KW-0378">Hydrolase</keyword>
<evidence type="ECO:0000256" key="5">
    <source>
        <dbReference type="ARBA" id="ARBA00093223"/>
    </source>
</evidence>
<feature type="non-terminal residue" evidence="6">
    <location>
        <position position="153"/>
    </location>
</feature>
<dbReference type="EC" id="3.1.2.2" evidence="4"/>
<organism evidence="6 7">
    <name type="scientific">Allacma fusca</name>
    <dbReference type="NCBI Taxonomy" id="39272"/>
    <lineage>
        <taxon>Eukaryota</taxon>
        <taxon>Metazoa</taxon>
        <taxon>Ecdysozoa</taxon>
        <taxon>Arthropoda</taxon>
        <taxon>Hexapoda</taxon>
        <taxon>Collembola</taxon>
        <taxon>Symphypleona</taxon>
        <taxon>Sminthuridae</taxon>
        <taxon>Allacma</taxon>
    </lineage>
</organism>
<proteinExistence type="predicted"/>
<name>A0A8J2KUP0_9HEXA</name>
<reference evidence="6" key="1">
    <citation type="submission" date="2021-06" db="EMBL/GenBank/DDBJ databases">
        <authorList>
            <person name="Hodson N. C."/>
            <person name="Mongue J. A."/>
            <person name="Jaron S. K."/>
        </authorList>
    </citation>
    <scope>NUCLEOTIDE SEQUENCE</scope>
</reference>
<evidence type="ECO:0000256" key="3">
    <source>
        <dbReference type="ARBA" id="ARBA00023180"/>
    </source>
</evidence>